<dbReference type="AlphaFoldDB" id="X1R7J0"/>
<proteinExistence type="predicted"/>
<dbReference type="EMBL" id="BARW01010474">
    <property type="protein sequence ID" value="GAI76717.1"/>
    <property type="molecule type" value="Genomic_DNA"/>
</dbReference>
<evidence type="ECO:0000313" key="1">
    <source>
        <dbReference type="EMBL" id="GAI76717.1"/>
    </source>
</evidence>
<gene>
    <name evidence="1" type="ORF">S12H4_20609</name>
</gene>
<feature type="non-terminal residue" evidence="1">
    <location>
        <position position="1"/>
    </location>
</feature>
<organism evidence="1">
    <name type="scientific">marine sediment metagenome</name>
    <dbReference type="NCBI Taxonomy" id="412755"/>
    <lineage>
        <taxon>unclassified sequences</taxon>
        <taxon>metagenomes</taxon>
        <taxon>ecological metagenomes</taxon>
    </lineage>
</organism>
<comment type="caution">
    <text evidence="1">The sequence shown here is derived from an EMBL/GenBank/DDBJ whole genome shotgun (WGS) entry which is preliminary data.</text>
</comment>
<name>X1R7J0_9ZZZZ</name>
<sequence length="29" mass="3377">QIWTESLRKPFFGKSSGLFAIVRIVSYFV</sequence>
<protein>
    <submittedName>
        <fullName evidence="1">Uncharacterized protein</fullName>
    </submittedName>
</protein>
<accession>X1R7J0</accession>
<reference evidence="1" key="1">
    <citation type="journal article" date="2014" name="Front. Microbiol.">
        <title>High frequency of phylogenetically diverse reductive dehalogenase-homologous genes in deep subseafloor sedimentary metagenomes.</title>
        <authorList>
            <person name="Kawai M."/>
            <person name="Futagami T."/>
            <person name="Toyoda A."/>
            <person name="Takaki Y."/>
            <person name="Nishi S."/>
            <person name="Hori S."/>
            <person name="Arai W."/>
            <person name="Tsubouchi T."/>
            <person name="Morono Y."/>
            <person name="Uchiyama I."/>
            <person name="Ito T."/>
            <person name="Fujiyama A."/>
            <person name="Inagaki F."/>
            <person name="Takami H."/>
        </authorList>
    </citation>
    <scope>NUCLEOTIDE SEQUENCE</scope>
    <source>
        <strain evidence="1">Expedition CK06-06</strain>
    </source>
</reference>